<keyword evidence="1 5" id="KW-1277">Toxin-antitoxin system</keyword>
<feature type="domain" description="PIN" evidence="6">
    <location>
        <begin position="4"/>
        <end position="119"/>
    </location>
</feature>
<evidence type="ECO:0000313" key="7">
    <source>
        <dbReference type="EMBL" id="NTS64723.1"/>
    </source>
</evidence>
<dbReference type="EC" id="3.1.-.-" evidence="5"/>
<gene>
    <name evidence="5" type="primary">vapC</name>
    <name evidence="7" type="ORF">HRV97_06085</name>
</gene>
<dbReference type="EMBL" id="JABULH010000002">
    <property type="protein sequence ID" value="NTS64723.1"/>
    <property type="molecule type" value="Genomic_DNA"/>
</dbReference>
<accession>A0ABX2JLH2</accession>
<evidence type="ECO:0000256" key="3">
    <source>
        <dbReference type="ARBA" id="ARBA00022723"/>
    </source>
</evidence>
<proteinExistence type="inferred from homology"/>
<comment type="similarity">
    <text evidence="5">Belongs to the PINc/VapC protein family.</text>
</comment>
<dbReference type="PANTHER" id="PTHR39664">
    <property type="match status" value="1"/>
</dbReference>
<dbReference type="RefSeq" id="WP_174193048.1">
    <property type="nucleotide sequence ID" value="NZ_JABULH010000002.1"/>
</dbReference>
<evidence type="ECO:0000256" key="1">
    <source>
        <dbReference type="ARBA" id="ARBA00022649"/>
    </source>
</evidence>
<dbReference type="SUPFAM" id="SSF88723">
    <property type="entry name" value="PIN domain-like"/>
    <property type="match status" value="1"/>
</dbReference>
<organism evidence="7 8">
    <name type="scientific">Sphingomonas hominis</name>
    <dbReference type="NCBI Taxonomy" id="2741495"/>
    <lineage>
        <taxon>Bacteria</taxon>
        <taxon>Pseudomonadati</taxon>
        <taxon>Pseudomonadota</taxon>
        <taxon>Alphaproteobacteria</taxon>
        <taxon>Sphingomonadales</taxon>
        <taxon>Sphingomonadaceae</taxon>
        <taxon>Sphingomonas</taxon>
    </lineage>
</organism>
<protein>
    <recommendedName>
        <fullName evidence="5">Ribonuclease VapC</fullName>
        <shortName evidence="5">RNase VapC</shortName>
        <ecNumber evidence="5">3.1.-.-</ecNumber>
    </recommendedName>
    <alternativeName>
        <fullName evidence="5">Toxin VapC</fullName>
    </alternativeName>
</protein>
<evidence type="ECO:0000259" key="6">
    <source>
        <dbReference type="Pfam" id="PF01850"/>
    </source>
</evidence>
<feature type="binding site" evidence="5">
    <location>
        <position position="6"/>
    </location>
    <ligand>
        <name>Mg(2+)</name>
        <dbReference type="ChEBI" id="CHEBI:18420"/>
    </ligand>
</feature>
<dbReference type="InterPro" id="IPR029060">
    <property type="entry name" value="PIN-like_dom_sf"/>
</dbReference>
<dbReference type="InterPro" id="IPR022907">
    <property type="entry name" value="VapC_family"/>
</dbReference>
<name>A0ABX2JLH2_9SPHN</name>
<evidence type="ECO:0000313" key="8">
    <source>
        <dbReference type="Proteomes" id="UP000621447"/>
    </source>
</evidence>
<keyword evidence="5" id="KW-0800">Toxin</keyword>
<dbReference type="HAMAP" id="MF_00265">
    <property type="entry name" value="VapC_Nob1"/>
    <property type="match status" value="1"/>
</dbReference>
<reference evidence="7 8" key="1">
    <citation type="submission" date="2020-06" db="EMBL/GenBank/DDBJ databases">
        <title>Sphingomonas hominis sp. nov., a member of the Sphingomonas, isolated from the hair of a 22-year-old girl.</title>
        <authorList>
            <person name="Zhang D.-F."/>
            <person name="Cui X.-W."/>
        </authorList>
    </citation>
    <scope>NUCLEOTIDE SEQUENCE [LARGE SCALE GENOMIC DNA]</scope>
    <source>
        <strain evidence="7 8">HHU CXW</strain>
    </source>
</reference>
<evidence type="ECO:0000256" key="5">
    <source>
        <dbReference type="HAMAP-Rule" id="MF_00265"/>
    </source>
</evidence>
<dbReference type="CDD" id="cd18683">
    <property type="entry name" value="PIN_VapC-like"/>
    <property type="match status" value="1"/>
</dbReference>
<keyword evidence="4 5" id="KW-0378">Hydrolase</keyword>
<feature type="binding site" evidence="5">
    <location>
        <position position="95"/>
    </location>
    <ligand>
        <name>Mg(2+)</name>
        <dbReference type="ChEBI" id="CHEBI:18420"/>
    </ligand>
</feature>
<evidence type="ECO:0000256" key="2">
    <source>
        <dbReference type="ARBA" id="ARBA00022722"/>
    </source>
</evidence>
<dbReference type="Gene3D" id="3.40.50.1010">
    <property type="entry name" value="5'-nuclease"/>
    <property type="match status" value="1"/>
</dbReference>
<keyword evidence="2 5" id="KW-0540">Nuclease</keyword>
<sequence>MKVAVDTNILVRILAADDAVQLAAALRLLTAAELIALPIVALAETVWVLRSRFKWSGTEVAAALRLLLDDPRVQAEWPLVEAGLALLERGGDFADAVIEADGRRLGAETLVTFDEQAARLLTEAGASVIRPA</sequence>
<evidence type="ECO:0000256" key="4">
    <source>
        <dbReference type="ARBA" id="ARBA00022801"/>
    </source>
</evidence>
<dbReference type="PANTHER" id="PTHR39664:SF2">
    <property type="entry name" value="NUCLEIC ACID-BINDING PROTEIN, CONTAINING PIN DOMAIN-RELATED"/>
    <property type="match status" value="1"/>
</dbReference>
<keyword evidence="8" id="KW-1185">Reference proteome</keyword>
<keyword evidence="3 5" id="KW-0479">Metal-binding</keyword>
<comment type="function">
    <text evidence="5">Toxic component of a toxin-antitoxin (TA) system. An RNase.</text>
</comment>
<dbReference type="Pfam" id="PF01850">
    <property type="entry name" value="PIN"/>
    <property type="match status" value="1"/>
</dbReference>
<keyword evidence="5" id="KW-0460">Magnesium</keyword>
<comment type="caution">
    <text evidence="7">The sequence shown here is derived from an EMBL/GenBank/DDBJ whole genome shotgun (WGS) entry which is preliminary data.</text>
</comment>
<dbReference type="Proteomes" id="UP000621447">
    <property type="component" value="Unassembled WGS sequence"/>
</dbReference>
<comment type="cofactor">
    <cofactor evidence="5">
        <name>Mg(2+)</name>
        <dbReference type="ChEBI" id="CHEBI:18420"/>
    </cofactor>
</comment>
<dbReference type="InterPro" id="IPR002716">
    <property type="entry name" value="PIN_dom"/>
</dbReference>